<gene>
    <name evidence="1" type="ORF">RhiirA5_497497</name>
</gene>
<reference evidence="1 2" key="1">
    <citation type="submission" date="2016-04" db="EMBL/GenBank/DDBJ databases">
        <title>Genome analyses suggest a sexual origin of heterokaryosis in a supposedly ancient asexual fungus.</title>
        <authorList>
            <person name="Ropars J."/>
            <person name="Sedzielewska K."/>
            <person name="Noel J."/>
            <person name="Charron P."/>
            <person name="Farinelli L."/>
            <person name="Marton T."/>
            <person name="Kruger M."/>
            <person name="Pelin A."/>
            <person name="Brachmann A."/>
            <person name="Corradi N."/>
        </authorList>
    </citation>
    <scope>NUCLEOTIDE SEQUENCE [LARGE SCALE GENOMIC DNA]</scope>
    <source>
        <strain evidence="1 2">A5</strain>
    </source>
</reference>
<proteinExistence type="predicted"/>
<dbReference type="EMBL" id="LLXJ01000293">
    <property type="protein sequence ID" value="PKC11684.1"/>
    <property type="molecule type" value="Genomic_DNA"/>
</dbReference>
<protein>
    <submittedName>
        <fullName evidence="1">Uncharacterized protein</fullName>
    </submittedName>
</protein>
<organism evidence="1 2">
    <name type="scientific">Rhizophagus irregularis</name>
    <dbReference type="NCBI Taxonomy" id="588596"/>
    <lineage>
        <taxon>Eukaryota</taxon>
        <taxon>Fungi</taxon>
        <taxon>Fungi incertae sedis</taxon>
        <taxon>Mucoromycota</taxon>
        <taxon>Glomeromycotina</taxon>
        <taxon>Glomeromycetes</taxon>
        <taxon>Glomerales</taxon>
        <taxon>Glomeraceae</taxon>
        <taxon>Rhizophagus</taxon>
    </lineage>
</organism>
<comment type="caution">
    <text evidence="1">The sequence shown here is derived from an EMBL/GenBank/DDBJ whole genome shotgun (WGS) entry which is preliminary data.</text>
</comment>
<name>A0A2I1DVK1_9GLOM</name>
<dbReference type="Proteomes" id="UP000232722">
    <property type="component" value="Unassembled WGS sequence"/>
</dbReference>
<accession>A0A2I1DVK1</accession>
<sequence length="294" mass="33799">MERTKNIKYEGMILKKLNKEDDNNDEELRPDSEHITPLSVALEIRYVKSSEFVSENKNLELKLRSISIETDTPINTALPKKNYLHIKGDNQKGFNQFLSRFEITLKFYLLGNRILRSCFDCSHNSGAAVSTITNELRKELAGLSNIRFVLANGIIMWIIDCYKLPHEEFKNDRYDIAVKGLRPRYSNNLTTYAELMMIQKNAQKLHRIKNSALLCSSWKSRKKDNVLSCELFVGAFPSTVNFENSNDDNSDDSANLIFISFLRVLQMFILIFHINDQSTGDFLLASTFDRGSTT</sequence>
<reference evidence="1 2" key="2">
    <citation type="submission" date="2017-09" db="EMBL/GenBank/DDBJ databases">
        <title>Extensive intraspecific genome diversity in a model arbuscular mycorrhizal fungus.</title>
        <authorList>
            <person name="Chen E.C."/>
            <person name="Morin E."/>
            <person name="Beaudet D."/>
            <person name="Noel J."/>
            <person name="Ndikumana S."/>
            <person name="Charron P."/>
            <person name="St-Onge C."/>
            <person name="Giorgi J."/>
            <person name="Grigoriev I.V."/>
            <person name="Roux C."/>
            <person name="Martin F.M."/>
            <person name="Corradi N."/>
        </authorList>
    </citation>
    <scope>NUCLEOTIDE SEQUENCE [LARGE SCALE GENOMIC DNA]</scope>
    <source>
        <strain evidence="1 2">A5</strain>
    </source>
</reference>
<dbReference type="VEuPathDB" id="FungiDB:RhiirFUN_010817"/>
<evidence type="ECO:0000313" key="2">
    <source>
        <dbReference type="Proteomes" id="UP000232722"/>
    </source>
</evidence>
<dbReference type="AlphaFoldDB" id="A0A2I1DVK1"/>
<evidence type="ECO:0000313" key="1">
    <source>
        <dbReference type="EMBL" id="PKC11684.1"/>
    </source>
</evidence>
<dbReference type="VEuPathDB" id="FungiDB:RhiirFUN_010816"/>
<dbReference type="OrthoDB" id="10277954at2759"/>
<dbReference type="VEuPathDB" id="FungiDB:FUN_011909"/>